<dbReference type="GO" id="GO:0006098">
    <property type="term" value="P:pentose-phosphate shunt"/>
    <property type="evidence" value="ECO:0007669"/>
    <property type="project" value="UniProtKB-UniPathway"/>
</dbReference>
<dbReference type="InterPro" id="IPR022999">
    <property type="entry name" value="Transaldolase_3B"/>
</dbReference>
<keyword evidence="6 10" id="KW-0808">Transferase</keyword>
<dbReference type="EMBL" id="UOGK01000556">
    <property type="protein sequence ID" value="VAX41523.1"/>
    <property type="molecule type" value="Genomic_DNA"/>
</dbReference>
<dbReference type="NCBIfam" id="TIGR00875">
    <property type="entry name" value="fsa_talC_mipB"/>
    <property type="match status" value="1"/>
</dbReference>
<comment type="subcellular location">
    <subcellularLocation>
        <location evidence="1">Cytoplasm</location>
    </subcellularLocation>
</comment>
<gene>
    <name evidence="10" type="ORF">MNBD_PLANCTO03-2291</name>
</gene>
<protein>
    <recommendedName>
        <fullName evidence="4">transaldolase</fullName>
        <ecNumber evidence="4">2.2.1.2</ecNumber>
    </recommendedName>
</protein>
<dbReference type="FunFam" id="3.20.20.70:FF:000018">
    <property type="entry name" value="Probable transaldolase"/>
    <property type="match status" value="1"/>
</dbReference>
<comment type="catalytic activity">
    <reaction evidence="9">
        <text>D-sedoheptulose 7-phosphate + D-glyceraldehyde 3-phosphate = D-erythrose 4-phosphate + beta-D-fructose 6-phosphate</text>
        <dbReference type="Rhea" id="RHEA:17053"/>
        <dbReference type="ChEBI" id="CHEBI:16897"/>
        <dbReference type="ChEBI" id="CHEBI:57483"/>
        <dbReference type="ChEBI" id="CHEBI:57634"/>
        <dbReference type="ChEBI" id="CHEBI:59776"/>
        <dbReference type="EC" id="2.2.1.2"/>
    </reaction>
</comment>
<evidence type="ECO:0000256" key="6">
    <source>
        <dbReference type="ARBA" id="ARBA00022679"/>
    </source>
</evidence>
<accession>A0A3B1DWV6</accession>
<dbReference type="Pfam" id="PF00923">
    <property type="entry name" value="TAL_FSA"/>
    <property type="match status" value="1"/>
</dbReference>
<proteinExistence type="inferred from homology"/>
<dbReference type="HAMAP" id="MF_00494">
    <property type="entry name" value="Transaldolase_3b"/>
    <property type="match status" value="1"/>
</dbReference>
<keyword evidence="5" id="KW-0963">Cytoplasm</keyword>
<evidence type="ECO:0000256" key="1">
    <source>
        <dbReference type="ARBA" id="ARBA00004496"/>
    </source>
</evidence>
<dbReference type="GO" id="GO:0004801">
    <property type="term" value="F:transaldolase activity"/>
    <property type="evidence" value="ECO:0007669"/>
    <property type="project" value="UniProtKB-EC"/>
</dbReference>
<dbReference type="GO" id="GO:0016832">
    <property type="term" value="F:aldehyde-lyase activity"/>
    <property type="evidence" value="ECO:0007669"/>
    <property type="project" value="InterPro"/>
</dbReference>
<dbReference type="EC" id="2.2.1.2" evidence="4"/>
<dbReference type="PANTHER" id="PTHR10683">
    <property type="entry name" value="TRANSALDOLASE"/>
    <property type="match status" value="1"/>
</dbReference>
<evidence type="ECO:0000256" key="5">
    <source>
        <dbReference type="ARBA" id="ARBA00022490"/>
    </source>
</evidence>
<reference evidence="10" key="1">
    <citation type="submission" date="2018-06" db="EMBL/GenBank/DDBJ databases">
        <authorList>
            <person name="Zhirakovskaya E."/>
        </authorList>
    </citation>
    <scope>NUCLEOTIDE SEQUENCE</scope>
</reference>
<dbReference type="InterPro" id="IPR033919">
    <property type="entry name" value="TSA/FSA_arc/bac"/>
</dbReference>
<evidence type="ECO:0000256" key="7">
    <source>
        <dbReference type="ARBA" id="ARBA00023126"/>
    </source>
</evidence>
<dbReference type="InterPro" id="IPR018225">
    <property type="entry name" value="Transaldolase_AS"/>
</dbReference>
<comment type="pathway">
    <text evidence="2">Carbohydrate degradation; pentose phosphate pathway; D-glyceraldehyde 3-phosphate and beta-D-fructose 6-phosphate from D-ribose 5-phosphate and D-xylulose 5-phosphate (non-oxidative stage): step 2/3.</text>
</comment>
<dbReference type="PROSITE" id="PS01054">
    <property type="entry name" value="TRANSALDOLASE_1"/>
    <property type="match status" value="1"/>
</dbReference>
<evidence type="ECO:0000256" key="9">
    <source>
        <dbReference type="ARBA" id="ARBA00048810"/>
    </source>
</evidence>
<dbReference type="CDD" id="cd00956">
    <property type="entry name" value="Transaldolase_FSA"/>
    <property type="match status" value="1"/>
</dbReference>
<dbReference type="UniPathway" id="UPA00115">
    <property type="reaction ID" value="UER00414"/>
</dbReference>
<dbReference type="AlphaFoldDB" id="A0A3B1DWV6"/>
<dbReference type="InterPro" id="IPR013785">
    <property type="entry name" value="Aldolase_TIM"/>
</dbReference>
<dbReference type="InterPro" id="IPR004731">
    <property type="entry name" value="Transaldolase_3B/F6P_aldolase"/>
</dbReference>
<keyword evidence="8" id="KW-0704">Schiff base</keyword>
<comment type="similarity">
    <text evidence="3">Belongs to the transaldolase family. Type 3B subfamily.</text>
</comment>
<feature type="non-terminal residue" evidence="10">
    <location>
        <position position="1"/>
    </location>
</feature>
<dbReference type="PANTHER" id="PTHR10683:SF40">
    <property type="entry name" value="FRUCTOSE-6-PHOSPHATE ALDOLASE 1-RELATED"/>
    <property type="match status" value="1"/>
</dbReference>
<evidence type="ECO:0000256" key="3">
    <source>
        <dbReference type="ARBA" id="ARBA00005740"/>
    </source>
</evidence>
<evidence type="ECO:0000256" key="2">
    <source>
        <dbReference type="ARBA" id="ARBA00004857"/>
    </source>
</evidence>
<dbReference type="GO" id="GO:0005737">
    <property type="term" value="C:cytoplasm"/>
    <property type="evidence" value="ECO:0007669"/>
    <property type="project" value="UniProtKB-SubCell"/>
</dbReference>
<dbReference type="InterPro" id="IPR001585">
    <property type="entry name" value="TAL/FSA"/>
</dbReference>
<organism evidence="10">
    <name type="scientific">hydrothermal vent metagenome</name>
    <dbReference type="NCBI Taxonomy" id="652676"/>
    <lineage>
        <taxon>unclassified sequences</taxon>
        <taxon>metagenomes</taxon>
        <taxon>ecological metagenomes</taxon>
    </lineage>
</organism>
<dbReference type="GO" id="GO:0005975">
    <property type="term" value="P:carbohydrate metabolic process"/>
    <property type="evidence" value="ECO:0007669"/>
    <property type="project" value="InterPro"/>
</dbReference>
<dbReference type="PROSITE" id="PS00958">
    <property type="entry name" value="TRANSALDOLASE_2"/>
    <property type="match status" value="1"/>
</dbReference>
<evidence type="ECO:0000256" key="4">
    <source>
        <dbReference type="ARBA" id="ARBA00013151"/>
    </source>
</evidence>
<evidence type="ECO:0000256" key="8">
    <source>
        <dbReference type="ARBA" id="ARBA00023270"/>
    </source>
</evidence>
<evidence type="ECO:0000313" key="10">
    <source>
        <dbReference type="EMBL" id="VAX41523.1"/>
    </source>
</evidence>
<dbReference type="SUPFAM" id="SSF51569">
    <property type="entry name" value="Aldolase"/>
    <property type="match status" value="1"/>
</dbReference>
<dbReference type="Gene3D" id="3.20.20.70">
    <property type="entry name" value="Aldolase class I"/>
    <property type="match status" value="1"/>
</dbReference>
<keyword evidence="7" id="KW-0570">Pentose shunt</keyword>
<name>A0A3B1DWV6_9ZZZZ</name>
<sequence length="216" mass="23334">PMDLYIDTASLDEIKQAADMGVLDGVTTNPSLIAKEGVEYGKRLAEICEVVEGPVSAEVIATDYAGMMREGRERAAIAGNIVVKLPCTIDGLKACKSLSDEGTRTNLTLCFQPLQALMVAKAGAFLVSPFIGRLDDIAQDGMELIQQIREIYDNYGMPTKVLAASIRHPLHFVQCALAGADVATVPFKVIQQVMQHPLTDSGLEKFLADYNKAFGK</sequence>